<sequence length="32" mass="3739">MNHEEEACRVYAGLAEKRIVPQLPCGTSWWTY</sequence>
<evidence type="ECO:0000313" key="1">
    <source>
        <dbReference type="EMBL" id="KAL3825383.1"/>
    </source>
</evidence>
<evidence type="ECO:0000313" key="2">
    <source>
        <dbReference type="Proteomes" id="UP001634393"/>
    </source>
</evidence>
<proteinExistence type="predicted"/>
<gene>
    <name evidence="1" type="ORF">ACJIZ3_021412</name>
</gene>
<keyword evidence="2" id="KW-1185">Reference proteome</keyword>
<name>A0ABD3SLH1_9LAMI</name>
<dbReference type="EMBL" id="JBJXBP010000006">
    <property type="protein sequence ID" value="KAL3825383.1"/>
    <property type="molecule type" value="Genomic_DNA"/>
</dbReference>
<dbReference type="Proteomes" id="UP001634393">
    <property type="component" value="Unassembled WGS sequence"/>
</dbReference>
<accession>A0ABD3SLH1</accession>
<organism evidence="1 2">
    <name type="scientific">Penstemon smallii</name>
    <dbReference type="NCBI Taxonomy" id="265156"/>
    <lineage>
        <taxon>Eukaryota</taxon>
        <taxon>Viridiplantae</taxon>
        <taxon>Streptophyta</taxon>
        <taxon>Embryophyta</taxon>
        <taxon>Tracheophyta</taxon>
        <taxon>Spermatophyta</taxon>
        <taxon>Magnoliopsida</taxon>
        <taxon>eudicotyledons</taxon>
        <taxon>Gunneridae</taxon>
        <taxon>Pentapetalae</taxon>
        <taxon>asterids</taxon>
        <taxon>lamiids</taxon>
        <taxon>Lamiales</taxon>
        <taxon>Plantaginaceae</taxon>
        <taxon>Cheloneae</taxon>
        <taxon>Penstemon</taxon>
    </lineage>
</organism>
<comment type="caution">
    <text evidence="1">The sequence shown here is derived from an EMBL/GenBank/DDBJ whole genome shotgun (WGS) entry which is preliminary data.</text>
</comment>
<protein>
    <submittedName>
        <fullName evidence="1">Uncharacterized protein</fullName>
    </submittedName>
</protein>
<dbReference type="AlphaFoldDB" id="A0ABD3SLH1"/>
<reference evidence="1 2" key="1">
    <citation type="submission" date="2024-12" db="EMBL/GenBank/DDBJ databases">
        <title>The unique morphological basis and parallel evolutionary history of personate flowers in Penstemon.</title>
        <authorList>
            <person name="Depatie T.H."/>
            <person name="Wessinger C.A."/>
        </authorList>
    </citation>
    <scope>NUCLEOTIDE SEQUENCE [LARGE SCALE GENOMIC DNA]</scope>
    <source>
        <strain evidence="1">WTNN_2</strain>
        <tissue evidence="1">Leaf</tissue>
    </source>
</reference>